<dbReference type="Gene3D" id="3.30.420.10">
    <property type="entry name" value="Ribonuclease H-like superfamily/Ribonuclease H"/>
    <property type="match status" value="1"/>
</dbReference>
<protein>
    <recommendedName>
        <fullName evidence="1">Integrase core domain-containing protein</fullName>
    </recommendedName>
</protein>
<evidence type="ECO:0000259" key="1">
    <source>
        <dbReference type="Pfam" id="PF24764"/>
    </source>
</evidence>
<evidence type="ECO:0000313" key="3">
    <source>
        <dbReference type="Proteomes" id="UP001159428"/>
    </source>
</evidence>
<organism evidence="2 3">
    <name type="scientific">Pocillopora meandrina</name>
    <dbReference type="NCBI Taxonomy" id="46732"/>
    <lineage>
        <taxon>Eukaryota</taxon>
        <taxon>Metazoa</taxon>
        <taxon>Cnidaria</taxon>
        <taxon>Anthozoa</taxon>
        <taxon>Hexacorallia</taxon>
        <taxon>Scleractinia</taxon>
        <taxon>Astrocoeniina</taxon>
        <taxon>Pocilloporidae</taxon>
        <taxon>Pocillopora</taxon>
    </lineage>
</organism>
<dbReference type="Proteomes" id="UP001159428">
    <property type="component" value="Unassembled WGS sequence"/>
</dbReference>
<accession>A0AAU9XIG9</accession>
<dbReference type="InterPro" id="IPR058913">
    <property type="entry name" value="Integrase_dom_put"/>
</dbReference>
<gene>
    <name evidence="2" type="ORF">PMEA_00024125</name>
</gene>
<proteinExistence type="predicted"/>
<dbReference type="GO" id="GO:0003676">
    <property type="term" value="F:nucleic acid binding"/>
    <property type="evidence" value="ECO:0007669"/>
    <property type="project" value="InterPro"/>
</dbReference>
<reference evidence="2 3" key="1">
    <citation type="submission" date="2022-05" db="EMBL/GenBank/DDBJ databases">
        <authorList>
            <consortium name="Genoscope - CEA"/>
            <person name="William W."/>
        </authorList>
    </citation>
    <scope>NUCLEOTIDE SEQUENCE [LARGE SCALE GENOMIC DNA]</scope>
</reference>
<dbReference type="InterPro" id="IPR036397">
    <property type="entry name" value="RNaseH_sf"/>
</dbReference>
<comment type="caution">
    <text evidence="2">The sequence shown here is derived from an EMBL/GenBank/DDBJ whole genome shotgun (WGS) entry which is preliminary data.</text>
</comment>
<dbReference type="AlphaFoldDB" id="A0AAU9XIG9"/>
<dbReference type="InterPro" id="IPR012337">
    <property type="entry name" value="RNaseH-like_sf"/>
</dbReference>
<evidence type="ECO:0000313" key="2">
    <source>
        <dbReference type="EMBL" id="CAH3148804.1"/>
    </source>
</evidence>
<dbReference type="SUPFAM" id="SSF53098">
    <property type="entry name" value="Ribonuclease H-like"/>
    <property type="match status" value="1"/>
</dbReference>
<name>A0AAU9XIG9_9CNID</name>
<sequence length="139" mass="15470">TSHKLVCWNCIIVGGIDGFSGLPVMLKCTDINNADTTLRCFLEAVNTYGPPSRVQTDQGLQEMKESFIGSMTSMWLFSTMFFCKKFLKSLTCGIGLGYSTDCAQLDHHLSECGWQVNCKLLWGLNFKVRPSVVMVLKVS</sequence>
<keyword evidence="3" id="KW-1185">Reference proteome</keyword>
<dbReference type="EMBL" id="CALNXJ010000045">
    <property type="protein sequence ID" value="CAH3148804.1"/>
    <property type="molecule type" value="Genomic_DNA"/>
</dbReference>
<feature type="domain" description="Integrase core" evidence="1">
    <location>
        <begin position="2"/>
        <end position="64"/>
    </location>
</feature>
<dbReference type="Pfam" id="PF24764">
    <property type="entry name" value="rva_4"/>
    <property type="match status" value="1"/>
</dbReference>
<feature type="non-terminal residue" evidence="2">
    <location>
        <position position="1"/>
    </location>
</feature>